<dbReference type="InterPro" id="IPR036388">
    <property type="entry name" value="WH-like_DNA-bd_sf"/>
</dbReference>
<evidence type="ECO:0000256" key="3">
    <source>
        <dbReference type="ARBA" id="ARBA00023163"/>
    </source>
</evidence>
<dbReference type="Proteomes" id="UP000473325">
    <property type="component" value="Unassembled WGS sequence"/>
</dbReference>
<dbReference type="AlphaFoldDB" id="A0A6L7EYJ3"/>
<dbReference type="SMART" id="SM00895">
    <property type="entry name" value="FCD"/>
    <property type="match status" value="1"/>
</dbReference>
<proteinExistence type="predicted"/>
<keyword evidence="1" id="KW-0805">Transcription regulation</keyword>
<dbReference type="SUPFAM" id="SSF46785">
    <property type="entry name" value="Winged helix' DNA-binding domain"/>
    <property type="match status" value="1"/>
</dbReference>
<keyword evidence="3" id="KW-0804">Transcription</keyword>
<keyword evidence="6" id="KW-1185">Reference proteome</keyword>
<dbReference type="InterPro" id="IPR008920">
    <property type="entry name" value="TF_FadR/GntR_C"/>
</dbReference>
<dbReference type="InterPro" id="IPR036390">
    <property type="entry name" value="WH_DNA-bd_sf"/>
</dbReference>
<comment type="caution">
    <text evidence="5">The sequence shown here is derived from an EMBL/GenBank/DDBJ whole genome shotgun (WGS) entry which is preliminary data.</text>
</comment>
<dbReference type="Gene3D" id="1.20.120.530">
    <property type="entry name" value="GntR ligand-binding domain-like"/>
    <property type="match status" value="1"/>
</dbReference>
<dbReference type="Pfam" id="PF07729">
    <property type="entry name" value="FCD"/>
    <property type="match status" value="1"/>
</dbReference>
<feature type="domain" description="HTH gntR-type" evidence="4">
    <location>
        <begin position="2"/>
        <end position="69"/>
    </location>
</feature>
<dbReference type="SUPFAM" id="SSF48008">
    <property type="entry name" value="GntR ligand-binding domain-like"/>
    <property type="match status" value="1"/>
</dbReference>
<dbReference type="PANTHER" id="PTHR43537:SF5">
    <property type="entry name" value="UXU OPERON TRANSCRIPTIONAL REGULATOR"/>
    <property type="match status" value="1"/>
</dbReference>
<evidence type="ECO:0000259" key="4">
    <source>
        <dbReference type="PROSITE" id="PS50949"/>
    </source>
</evidence>
<dbReference type="RefSeq" id="WP_160875644.1">
    <property type="nucleotide sequence ID" value="NZ_WUEK01000002.1"/>
</dbReference>
<evidence type="ECO:0000256" key="2">
    <source>
        <dbReference type="ARBA" id="ARBA00023125"/>
    </source>
</evidence>
<dbReference type="SMART" id="SM00345">
    <property type="entry name" value="HTH_GNTR"/>
    <property type="match status" value="1"/>
</dbReference>
<reference evidence="5 6" key="1">
    <citation type="submission" date="2019-12" db="EMBL/GenBank/DDBJ databases">
        <authorList>
            <person name="Kun Z."/>
        </authorList>
    </citation>
    <scope>NUCLEOTIDE SEQUENCE [LARGE SCALE GENOMIC DNA]</scope>
    <source>
        <strain evidence="5 6">YIM 123512</strain>
    </source>
</reference>
<dbReference type="Pfam" id="PF00392">
    <property type="entry name" value="GntR"/>
    <property type="match status" value="1"/>
</dbReference>
<dbReference type="EMBL" id="WUEK01000002">
    <property type="protein sequence ID" value="MXG88871.1"/>
    <property type="molecule type" value="Genomic_DNA"/>
</dbReference>
<dbReference type="PROSITE" id="PS50949">
    <property type="entry name" value="HTH_GNTR"/>
    <property type="match status" value="1"/>
</dbReference>
<accession>A0A6L7EYJ3</accession>
<evidence type="ECO:0000313" key="6">
    <source>
        <dbReference type="Proteomes" id="UP000473325"/>
    </source>
</evidence>
<evidence type="ECO:0000256" key="1">
    <source>
        <dbReference type="ARBA" id="ARBA00023015"/>
    </source>
</evidence>
<dbReference type="Gene3D" id="1.10.10.10">
    <property type="entry name" value="Winged helix-like DNA-binding domain superfamily/Winged helix DNA-binding domain"/>
    <property type="match status" value="1"/>
</dbReference>
<protein>
    <submittedName>
        <fullName evidence="5">GntR family transcriptional regulator</fullName>
    </submittedName>
</protein>
<dbReference type="InterPro" id="IPR000524">
    <property type="entry name" value="Tscrpt_reg_HTH_GntR"/>
</dbReference>
<sequence length="217" mass="23049">MPSASEALADQLRADVLGGRLTLGTPLREEDIAGRTGHSRHTVRAALARLVAERLAVSEPFRGVRVTEPSDDDVVALQQLRCALESEAVRLLRATHGERWPDAVLAPVRAAVADLARQRDDDWPAVAAAHAAVHRSLVAAAGSPRITDAHDRLDAELLLVLVHVRPAYSVTGLVAEHATYVESVQRDGGGAVRAHLEHSTGIVLGARRAAGSGEHEA</sequence>
<keyword evidence="2" id="KW-0238">DNA-binding</keyword>
<dbReference type="GO" id="GO:0003700">
    <property type="term" value="F:DNA-binding transcription factor activity"/>
    <property type="evidence" value="ECO:0007669"/>
    <property type="project" value="InterPro"/>
</dbReference>
<dbReference type="PANTHER" id="PTHR43537">
    <property type="entry name" value="TRANSCRIPTIONAL REGULATOR, GNTR FAMILY"/>
    <property type="match status" value="1"/>
</dbReference>
<name>A0A6L7EYJ3_9ACTN</name>
<dbReference type="GO" id="GO:0003677">
    <property type="term" value="F:DNA binding"/>
    <property type="evidence" value="ECO:0007669"/>
    <property type="project" value="UniProtKB-KW"/>
</dbReference>
<evidence type="ECO:0000313" key="5">
    <source>
        <dbReference type="EMBL" id="MXG88871.1"/>
    </source>
</evidence>
<dbReference type="InterPro" id="IPR011711">
    <property type="entry name" value="GntR_C"/>
</dbReference>
<gene>
    <name evidence="5" type="ORF">GRQ65_04830</name>
</gene>
<organism evidence="5 6">
    <name type="scientific">Nocardioides flavescens</name>
    <dbReference type="NCBI Taxonomy" id="2691959"/>
    <lineage>
        <taxon>Bacteria</taxon>
        <taxon>Bacillati</taxon>
        <taxon>Actinomycetota</taxon>
        <taxon>Actinomycetes</taxon>
        <taxon>Propionibacteriales</taxon>
        <taxon>Nocardioidaceae</taxon>
        <taxon>Nocardioides</taxon>
    </lineage>
</organism>